<gene>
    <name evidence="2" type="ORF">PENTCL1PPCAC_1727</name>
</gene>
<proteinExistence type="predicted"/>
<dbReference type="Proteomes" id="UP001432027">
    <property type="component" value="Unassembled WGS sequence"/>
</dbReference>
<evidence type="ECO:0000313" key="2">
    <source>
        <dbReference type="EMBL" id="GMS79552.1"/>
    </source>
</evidence>
<feature type="region of interest" description="Disordered" evidence="1">
    <location>
        <begin position="74"/>
        <end position="95"/>
    </location>
</feature>
<dbReference type="AlphaFoldDB" id="A0AAV5SAF1"/>
<keyword evidence="3" id="KW-1185">Reference proteome</keyword>
<evidence type="ECO:0000313" key="3">
    <source>
        <dbReference type="Proteomes" id="UP001432027"/>
    </source>
</evidence>
<protein>
    <submittedName>
        <fullName evidence="2">Uncharacterized protein</fullName>
    </submittedName>
</protein>
<feature type="non-terminal residue" evidence="2">
    <location>
        <position position="95"/>
    </location>
</feature>
<accession>A0AAV5SAF1</accession>
<evidence type="ECO:0000256" key="1">
    <source>
        <dbReference type="SAM" id="MobiDB-lite"/>
    </source>
</evidence>
<name>A0AAV5SAF1_9BILA</name>
<sequence length="95" mass="10901">MLNVSLSIPSLENEMLHEMVDDSFFLELTRACKELRMDFFWINAEALHQLFQSMVEGSAKLGDLISDEIRVFHSSNSSESPTGIRDSSQTRTLRY</sequence>
<dbReference type="EMBL" id="BTSX01000001">
    <property type="protein sequence ID" value="GMS79552.1"/>
    <property type="molecule type" value="Genomic_DNA"/>
</dbReference>
<organism evidence="2 3">
    <name type="scientific">Pristionchus entomophagus</name>
    <dbReference type="NCBI Taxonomy" id="358040"/>
    <lineage>
        <taxon>Eukaryota</taxon>
        <taxon>Metazoa</taxon>
        <taxon>Ecdysozoa</taxon>
        <taxon>Nematoda</taxon>
        <taxon>Chromadorea</taxon>
        <taxon>Rhabditida</taxon>
        <taxon>Rhabditina</taxon>
        <taxon>Diplogasteromorpha</taxon>
        <taxon>Diplogasteroidea</taxon>
        <taxon>Neodiplogasteridae</taxon>
        <taxon>Pristionchus</taxon>
    </lineage>
</organism>
<comment type="caution">
    <text evidence="2">The sequence shown here is derived from an EMBL/GenBank/DDBJ whole genome shotgun (WGS) entry which is preliminary data.</text>
</comment>
<reference evidence="2" key="1">
    <citation type="submission" date="2023-10" db="EMBL/GenBank/DDBJ databases">
        <title>Genome assembly of Pristionchus species.</title>
        <authorList>
            <person name="Yoshida K."/>
            <person name="Sommer R.J."/>
        </authorList>
    </citation>
    <scope>NUCLEOTIDE SEQUENCE</scope>
    <source>
        <strain evidence="2">RS0144</strain>
    </source>
</reference>